<evidence type="ECO:0000313" key="2">
    <source>
        <dbReference type="EMBL" id="KAF5323847.1"/>
    </source>
</evidence>
<sequence>MYLYRYSAERGTWDEVMNTFINSDGDPTQFASIPAAAWFVIVTPTSYPIALLRLGTLDVGDAASASSESTTDPSFDHAPIMSTDLPRSESHPSPICDEASFALPPSLDRFMAAPSAPTNTTAAYPN</sequence>
<proteinExistence type="predicted"/>
<gene>
    <name evidence="2" type="ORF">D9611_008436</name>
</gene>
<dbReference type="Proteomes" id="UP000541558">
    <property type="component" value="Unassembled WGS sequence"/>
</dbReference>
<reference evidence="2 3" key="1">
    <citation type="journal article" date="2020" name="ISME J.">
        <title>Uncovering the hidden diversity of litter-decomposition mechanisms in mushroom-forming fungi.</title>
        <authorList>
            <person name="Floudas D."/>
            <person name="Bentzer J."/>
            <person name="Ahren D."/>
            <person name="Johansson T."/>
            <person name="Persson P."/>
            <person name="Tunlid A."/>
        </authorList>
    </citation>
    <scope>NUCLEOTIDE SEQUENCE [LARGE SCALE GENOMIC DNA]</scope>
    <source>
        <strain evidence="2 3">CBS 175.51</strain>
    </source>
</reference>
<dbReference type="AlphaFoldDB" id="A0A8H5F524"/>
<name>A0A8H5F524_9AGAR</name>
<feature type="region of interest" description="Disordered" evidence="1">
    <location>
        <begin position="62"/>
        <end position="95"/>
    </location>
</feature>
<dbReference type="OrthoDB" id="3024787at2759"/>
<comment type="caution">
    <text evidence="2">The sequence shown here is derived from an EMBL/GenBank/DDBJ whole genome shotgun (WGS) entry which is preliminary data.</text>
</comment>
<evidence type="ECO:0000313" key="3">
    <source>
        <dbReference type="Proteomes" id="UP000541558"/>
    </source>
</evidence>
<protein>
    <submittedName>
        <fullName evidence="2">Uncharacterized protein</fullName>
    </submittedName>
</protein>
<keyword evidence="3" id="KW-1185">Reference proteome</keyword>
<evidence type="ECO:0000256" key="1">
    <source>
        <dbReference type="SAM" id="MobiDB-lite"/>
    </source>
</evidence>
<dbReference type="EMBL" id="JAACJK010000165">
    <property type="protein sequence ID" value="KAF5323847.1"/>
    <property type="molecule type" value="Genomic_DNA"/>
</dbReference>
<organism evidence="2 3">
    <name type="scientific">Ephemerocybe angulata</name>
    <dbReference type="NCBI Taxonomy" id="980116"/>
    <lineage>
        <taxon>Eukaryota</taxon>
        <taxon>Fungi</taxon>
        <taxon>Dikarya</taxon>
        <taxon>Basidiomycota</taxon>
        <taxon>Agaricomycotina</taxon>
        <taxon>Agaricomycetes</taxon>
        <taxon>Agaricomycetidae</taxon>
        <taxon>Agaricales</taxon>
        <taxon>Agaricineae</taxon>
        <taxon>Psathyrellaceae</taxon>
        <taxon>Ephemerocybe</taxon>
    </lineage>
</organism>
<accession>A0A8H5F524</accession>